<sequence length="59" mass="6658">MEQLLCGLDHCHNCGVLHRDIKHNYLTFTSIDFLPFSVGLSSGSIGMIIYNYNAIFPCH</sequence>
<proteinExistence type="predicted"/>
<dbReference type="Gene3D" id="1.10.510.10">
    <property type="entry name" value="Transferase(Phosphotransferase) domain 1"/>
    <property type="match status" value="1"/>
</dbReference>
<reference evidence="2 3" key="1">
    <citation type="submission" date="2024-08" db="EMBL/GenBank/DDBJ databases">
        <title>Insights into the chromosomal genome structure of Flemingia macrophylla.</title>
        <authorList>
            <person name="Ding Y."/>
            <person name="Zhao Y."/>
            <person name="Bi W."/>
            <person name="Wu M."/>
            <person name="Zhao G."/>
            <person name="Gong Y."/>
            <person name="Li W."/>
            <person name="Zhang P."/>
        </authorList>
    </citation>
    <scope>NUCLEOTIDE SEQUENCE [LARGE SCALE GENOMIC DNA]</scope>
    <source>
        <strain evidence="2">DYQJB</strain>
        <tissue evidence="2">Leaf</tissue>
    </source>
</reference>
<feature type="domain" description="Protein kinase" evidence="1">
    <location>
        <begin position="1"/>
        <end position="59"/>
    </location>
</feature>
<evidence type="ECO:0000259" key="1">
    <source>
        <dbReference type="PROSITE" id="PS50011"/>
    </source>
</evidence>
<evidence type="ECO:0000313" key="3">
    <source>
        <dbReference type="Proteomes" id="UP001603857"/>
    </source>
</evidence>
<name>A0ABD1MSN5_9FABA</name>
<dbReference type="InterPro" id="IPR011009">
    <property type="entry name" value="Kinase-like_dom_sf"/>
</dbReference>
<keyword evidence="3" id="KW-1185">Reference proteome</keyword>
<gene>
    <name evidence="2" type="ORF">Fmac_012954</name>
</gene>
<accession>A0ABD1MSN5</accession>
<organism evidence="2 3">
    <name type="scientific">Flemingia macrophylla</name>
    <dbReference type="NCBI Taxonomy" id="520843"/>
    <lineage>
        <taxon>Eukaryota</taxon>
        <taxon>Viridiplantae</taxon>
        <taxon>Streptophyta</taxon>
        <taxon>Embryophyta</taxon>
        <taxon>Tracheophyta</taxon>
        <taxon>Spermatophyta</taxon>
        <taxon>Magnoliopsida</taxon>
        <taxon>eudicotyledons</taxon>
        <taxon>Gunneridae</taxon>
        <taxon>Pentapetalae</taxon>
        <taxon>rosids</taxon>
        <taxon>fabids</taxon>
        <taxon>Fabales</taxon>
        <taxon>Fabaceae</taxon>
        <taxon>Papilionoideae</taxon>
        <taxon>50 kb inversion clade</taxon>
        <taxon>NPAAA clade</taxon>
        <taxon>indigoferoid/millettioid clade</taxon>
        <taxon>Phaseoleae</taxon>
        <taxon>Flemingia</taxon>
    </lineage>
</organism>
<dbReference type="EMBL" id="JBGMDY010000004">
    <property type="protein sequence ID" value="KAL2338508.1"/>
    <property type="molecule type" value="Genomic_DNA"/>
</dbReference>
<dbReference type="Proteomes" id="UP001603857">
    <property type="component" value="Unassembled WGS sequence"/>
</dbReference>
<dbReference type="SUPFAM" id="SSF56112">
    <property type="entry name" value="Protein kinase-like (PK-like)"/>
    <property type="match status" value="1"/>
</dbReference>
<dbReference type="InterPro" id="IPR000719">
    <property type="entry name" value="Prot_kinase_dom"/>
</dbReference>
<protein>
    <recommendedName>
        <fullName evidence="1">Protein kinase domain-containing protein</fullName>
    </recommendedName>
</protein>
<dbReference type="AlphaFoldDB" id="A0ABD1MSN5"/>
<comment type="caution">
    <text evidence="2">The sequence shown here is derived from an EMBL/GenBank/DDBJ whole genome shotgun (WGS) entry which is preliminary data.</text>
</comment>
<evidence type="ECO:0000313" key="2">
    <source>
        <dbReference type="EMBL" id="KAL2338508.1"/>
    </source>
</evidence>
<dbReference type="PROSITE" id="PS50011">
    <property type="entry name" value="PROTEIN_KINASE_DOM"/>
    <property type="match status" value="1"/>
</dbReference>